<keyword evidence="3 8" id="KW-1134">Transmembrane beta strand</keyword>
<keyword evidence="5 9" id="KW-0732">Signal</keyword>
<reference evidence="11" key="1">
    <citation type="submission" date="2024-05" db="EMBL/GenBank/DDBJ databases">
        <title>Isolation and characterization of Sporomusa carbonis sp. nov., a carboxydotrophic hydrogenogen in the genus of Sporomusa isolated from a charcoal burning pile.</title>
        <authorList>
            <person name="Boeer T."/>
            <person name="Rosenbaum F."/>
            <person name="Eysell L."/>
            <person name="Mueller V."/>
            <person name="Daniel R."/>
            <person name="Poehlein A."/>
        </authorList>
    </citation>
    <scope>NUCLEOTIDE SEQUENCE [LARGE SCALE GENOMIC DNA]</scope>
    <source>
        <strain evidence="11">DSM 10669</strain>
    </source>
</reference>
<evidence type="ECO:0000259" key="10">
    <source>
        <dbReference type="Pfam" id="PF07715"/>
    </source>
</evidence>
<keyword evidence="6 8" id="KW-0472">Membrane</keyword>
<evidence type="ECO:0000256" key="9">
    <source>
        <dbReference type="SAM" id="SignalP"/>
    </source>
</evidence>
<dbReference type="PROSITE" id="PS52016">
    <property type="entry name" value="TONB_DEPENDENT_REC_3"/>
    <property type="match status" value="1"/>
</dbReference>
<comment type="similarity">
    <text evidence="8">Belongs to the TonB-dependent receptor family.</text>
</comment>
<dbReference type="InterPro" id="IPR037066">
    <property type="entry name" value="Plug_dom_sf"/>
</dbReference>
<dbReference type="Gene3D" id="2.40.170.20">
    <property type="entry name" value="TonB-dependent receptor, beta-barrel domain"/>
    <property type="match status" value="1"/>
</dbReference>
<dbReference type="RefSeq" id="WP_169717703.1">
    <property type="nucleotide sequence ID" value="NZ_CP155573.1"/>
</dbReference>
<proteinExistence type="inferred from homology"/>
<keyword evidence="4 8" id="KW-0812">Transmembrane</keyword>
<accession>A0ABZ3IRM1</accession>
<keyword evidence="7 8" id="KW-0998">Cell outer membrane</keyword>
<dbReference type="Pfam" id="PF07715">
    <property type="entry name" value="Plug"/>
    <property type="match status" value="1"/>
</dbReference>
<name>A0ABZ3IRM1_9FIRM</name>
<feature type="chain" id="PRO_5045428330" description="TonB-dependent receptor plug domain-containing protein" evidence="9">
    <location>
        <begin position="27"/>
        <end position="692"/>
    </location>
</feature>
<evidence type="ECO:0000256" key="8">
    <source>
        <dbReference type="PROSITE-ProRule" id="PRU01360"/>
    </source>
</evidence>
<dbReference type="InterPro" id="IPR012910">
    <property type="entry name" value="Plug_dom"/>
</dbReference>
<dbReference type="PANTHER" id="PTHR30069">
    <property type="entry name" value="TONB-DEPENDENT OUTER MEMBRANE RECEPTOR"/>
    <property type="match status" value="1"/>
</dbReference>
<evidence type="ECO:0000256" key="5">
    <source>
        <dbReference type="ARBA" id="ARBA00022729"/>
    </source>
</evidence>
<evidence type="ECO:0000313" key="12">
    <source>
        <dbReference type="Proteomes" id="UP000216752"/>
    </source>
</evidence>
<keyword evidence="12" id="KW-1185">Reference proteome</keyword>
<dbReference type="InterPro" id="IPR036942">
    <property type="entry name" value="Beta-barrel_TonB_sf"/>
</dbReference>
<evidence type="ECO:0000256" key="1">
    <source>
        <dbReference type="ARBA" id="ARBA00004571"/>
    </source>
</evidence>
<dbReference type="PANTHER" id="PTHR30069:SF29">
    <property type="entry name" value="HEMOGLOBIN AND HEMOGLOBIN-HAPTOGLOBIN-BINDING PROTEIN 1-RELATED"/>
    <property type="match status" value="1"/>
</dbReference>
<dbReference type="InterPro" id="IPR039426">
    <property type="entry name" value="TonB-dep_rcpt-like"/>
</dbReference>
<evidence type="ECO:0000256" key="2">
    <source>
        <dbReference type="ARBA" id="ARBA00022448"/>
    </source>
</evidence>
<dbReference type="SUPFAM" id="SSF56935">
    <property type="entry name" value="Porins"/>
    <property type="match status" value="1"/>
</dbReference>
<dbReference type="PROSITE" id="PS51257">
    <property type="entry name" value="PROKAR_LIPOPROTEIN"/>
    <property type="match status" value="1"/>
</dbReference>
<gene>
    <name evidence="11" type="ORF">SPSIL_045740</name>
</gene>
<keyword evidence="2 8" id="KW-0813">Transport</keyword>
<comment type="subcellular location">
    <subcellularLocation>
        <location evidence="1 8">Cell outer membrane</location>
        <topology evidence="1 8">Multi-pass membrane protein</topology>
    </subcellularLocation>
</comment>
<dbReference type="Gene3D" id="2.170.130.10">
    <property type="entry name" value="TonB-dependent receptor, plug domain"/>
    <property type="match status" value="1"/>
</dbReference>
<feature type="signal peptide" evidence="9">
    <location>
        <begin position="1"/>
        <end position="26"/>
    </location>
</feature>
<dbReference type="EMBL" id="CP155573">
    <property type="protein sequence ID" value="XFO68351.1"/>
    <property type="molecule type" value="Genomic_DNA"/>
</dbReference>
<evidence type="ECO:0000256" key="6">
    <source>
        <dbReference type="ARBA" id="ARBA00023136"/>
    </source>
</evidence>
<dbReference type="Proteomes" id="UP000216752">
    <property type="component" value="Chromosome"/>
</dbReference>
<feature type="domain" description="TonB-dependent receptor plug" evidence="10">
    <location>
        <begin position="72"/>
        <end position="165"/>
    </location>
</feature>
<evidence type="ECO:0000256" key="3">
    <source>
        <dbReference type="ARBA" id="ARBA00022452"/>
    </source>
</evidence>
<evidence type="ECO:0000313" key="11">
    <source>
        <dbReference type="EMBL" id="XFO68351.1"/>
    </source>
</evidence>
<evidence type="ECO:0000256" key="7">
    <source>
        <dbReference type="ARBA" id="ARBA00023237"/>
    </source>
</evidence>
<evidence type="ECO:0000256" key="4">
    <source>
        <dbReference type="ARBA" id="ARBA00022692"/>
    </source>
</evidence>
<organism evidence="11 12">
    <name type="scientific">Sporomusa silvacetica DSM 10669</name>
    <dbReference type="NCBI Taxonomy" id="1123289"/>
    <lineage>
        <taxon>Bacteria</taxon>
        <taxon>Bacillati</taxon>
        <taxon>Bacillota</taxon>
        <taxon>Negativicutes</taxon>
        <taxon>Selenomonadales</taxon>
        <taxon>Sporomusaceae</taxon>
        <taxon>Sporomusa</taxon>
    </lineage>
</organism>
<protein>
    <recommendedName>
        <fullName evidence="10">TonB-dependent receptor plug domain-containing protein</fullName>
    </recommendedName>
</protein>
<sequence length="692" mass="76629">MKHNKLLTVLLVSSIACGGTVLSVQAQESDNENTTVLSDVQVTGKKIVTPAKEAANTMADPVDARLAVPESSKIATETFTQEDIEKMHPKDILELIQNGMGLNVMRYGAKGYCKVETRGGDEIGYIIDGVWLPETQASRMLMNLPVDMIESITFCRDASILTMGPVASFAQTNVKSGAPAQGYIIITTMTPTKSVDKAKVSYGTFNAEKASYVHGDKIGDTGYYTLGYAKDKTDGMDGWNNSQNLNTYLFKIGDKGKDWVANMTLLYNEGDVHNKAYFNSVADSYALNITPANKLALGGFLPIKTTVLAMNAAKKWDEHHTTDFSFGWSSVDSYRWALNGDPITKKAGGFYERDYLRQLNLGHTLDYGRDKLKFGTQLMWFDSPTGLGAYGGGPREEELYGFYLYGERKATDKVILDVSARLDKKHITSGIGKYLAGSTSIAYDRLFGDMWEGNSVSTSVGAAYQINKVYKATARLGYSQQADNDFALVENNEKLGDEKRIKYETGVEANYSKVLNASLTAFYYDIDNARVATGNKYYESWDTSYSYPVYSYTARDLQRRGFELGLHGDLTDHFGYKASYAYFTSSDALDNSRTPHNLYNIALNYKNKDISANLMLHHNSQYRGTSSGVNAGSGTDFNMDRVTTIDININKELNANTTLTLFGNNITDQRYATGMYVYDTGATYGVQISKEF</sequence>